<dbReference type="Pfam" id="PF03889">
    <property type="entry name" value="ArfA"/>
    <property type="match status" value="1"/>
</dbReference>
<organism evidence="2 3">
    <name type="scientific">Stutzerimonas stutzeri KOS6</name>
    <dbReference type="NCBI Taxonomy" id="1218352"/>
    <lineage>
        <taxon>Bacteria</taxon>
        <taxon>Pseudomonadati</taxon>
        <taxon>Pseudomonadota</taxon>
        <taxon>Gammaproteobacteria</taxon>
        <taxon>Pseudomonadales</taxon>
        <taxon>Pseudomonadaceae</taxon>
        <taxon>Stutzerimonas</taxon>
    </lineage>
</organism>
<dbReference type="OrthoDB" id="6954983at2"/>
<evidence type="ECO:0008006" key="4">
    <source>
        <dbReference type="Google" id="ProtNLM"/>
    </source>
</evidence>
<name>A0A061JNW1_STUST</name>
<reference evidence="2 3" key="1">
    <citation type="journal article" date="2013" name="Genome Announc.">
        <title>Draft Genome of the Nitrogen-Fixing Bacterium Pseudomonas stutzeri Strain KOS6 Isolated from Industrial Hydrocarbon Sludge.</title>
        <authorList>
            <person name="Grigoryeva T.V."/>
            <person name="Laikov A.V."/>
            <person name="Naumova R.P."/>
            <person name="Manolov A.I."/>
            <person name="Larin A.K."/>
            <person name="Karpova I.Y."/>
            <person name="Semashko T.A."/>
            <person name="Alexeev D.G."/>
            <person name="Kostryukova E.S."/>
            <person name="Muller R."/>
            <person name="Govorun V.M."/>
        </authorList>
    </citation>
    <scope>NUCLEOTIDE SEQUENCE [LARGE SCALE GENOMIC DNA]</scope>
    <source>
        <strain evidence="2 3">KOS6</strain>
    </source>
</reference>
<feature type="compositionally biased region" description="Basic and acidic residues" evidence="1">
    <location>
        <begin position="22"/>
        <end position="38"/>
    </location>
</feature>
<dbReference type="InterPro" id="IPR005589">
    <property type="entry name" value="ArfA"/>
</dbReference>
<evidence type="ECO:0000313" key="3">
    <source>
        <dbReference type="Proteomes" id="UP000026923"/>
    </source>
</evidence>
<proteinExistence type="predicted"/>
<dbReference type="AlphaFoldDB" id="A0A061JNW1"/>
<dbReference type="EMBL" id="AMCZ02000029">
    <property type="protein sequence ID" value="EWC39859.1"/>
    <property type="molecule type" value="Genomic_DNA"/>
</dbReference>
<gene>
    <name evidence="2" type="ORF">B597_018045</name>
</gene>
<feature type="region of interest" description="Disordered" evidence="1">
    <location>
        <begin position="21"/>
        <end position="52"/>
    </location>
</feature>
<dbReference type="RefSeq" id="WP_003293902.1">
    <property type="nucleotide sequence ID" value="NZ_KK020676.1"/>
</dbReference>
<dbReference type="eggNOG" id="COG3036">
    <property type="taxonomic scope" value="Bacteria"/>
</dbReference>
<protein>
    <recommendedName>
        <fullName evidence="4">Lipoyl synthase</fullName>
    </recommendedName>
</protein>
<evidence type="ECO:0000313" key="2">
    <source>
        <dbReference type="EMBL" id="EWC39859.1"/>
    </source>
</evidence>
<dbReference type="GO" id="GO:0072344">
    <property type="term" value="P:rescue of stalled ribosome"/>
    <property type="evidence" value="ECO:0007669"/>
    <property type="project" value="InterPro"/>
</dbReference>
<dbReference type="Proteomes" id="UP000026923">
    <property type="component" value="Unassembled WGS sequence"/>
</dbReference>
<sequence>MSTRKKRPNKAKTLVAQPLFRLRQETPKKGKGSYRREASQSTNWEASVLLAG</sequence>
<comment type="caution">
    <text evidence="2">The sequence shown here is derived from an EMBL/GenBank/DDBJ whole genome shotgun (WGS) entry which is preliminary data.</text>
</comment>
<dbReference type="HOGENOM" id="CLU_205968_0_0_6"/>
<accession>A0A061JNW1</accession>
<evidence type="ECO:0000256" key="1">
    <source>
        <dbReference type="SAM" id="MobiDB-lite"/>
    </source>
</evidence>